<evidence type="ECO:0008006" key="5">
    <source>
        <dbReference type="Google" id="ProtNLM"/>
    </source>
</evidence>
<dbReference type="InterPro" id="IPR048578">
    <property type="entry name" value="Rv3651-like_C"/>
</dbReference>
<name>A0A7K0D494_9NOCA</name>
<accession>A0A7K0D494</accession>
<dbReference type="InterPro" id="IPR041458">
    <property type="entry name" value="Rv3651-like_N"/>
</dbReference>
<dbReference type="RefSeq" id="WP_153411309.1">
    <property type="nucleotide sequence ID" value="NZ_WEGK01000007.1"/>
</dbReference>
<dbReference type="AlphaFoldDB" id="A0A7K0D494"/>
<sequence length="336" mass="37621">MGSRVLIETLGEYEDWSVLAVDERPVPWRSVARVLRPAVQRVIEPVWRGGEPVEVVAARRSRDGEQDEIIRATPVFGPDGQIYAVQVRSAAVDEKLPEPYSVVAFDYSSERRSIRLADNPFGWAMPKERSHWTVPEAFRYVRRFDGSMELILHTRDSRESTRWAGDVTACVGEESRRFHLALRNGAGTARTRWRGLLHDVTEFLAPEPASVDTAAFAALGRQRSGRTHLVLADVEKVRLIRWVTDPIPDIQWKGVVDDRDTPHPDDVVRILTEVDRAVRAHETGGRLGGIRLRRTDGGWTVVDAVASLVPSAESPVLLLVELTVTGYSDDPDPTEP</sequence>
<protein>
    <recommendedName>
        <fullName evidence="5">Rv3651-like N-terminal domain-containing protein</fullName>
    </recommendedName>
</protein>
<proteinExistence type="predicted"/>
<keyword evidence="4" id="KW-1185">Reference proteome</keyword>
<dbReference type="Pfam" id="PF18007">
    <property type="entry name" value="Rv3651-like_N"/>
    <property type="match status" value="1"/>
</dbReference>
<reference evidence="3 4" key="1">
    <citation type="submission" date="2019-10" db="EMBL/GenBank/DDBJ databases">
        <title>Nocardia macrotermitis sp. nov. and Nocardia aurantia sp. nov., isolated from the gut of fungus growing-termite Macrotermes natalensis.</title>
        <authorList>
            <person name="Benndorf R."/>
            <person name="Schwitalla J."/>
            <person name="Martin K."/>
            <person name="De Beer W."/>
            <person name="Kaster A.-K."/>
            <person name="Vollmers J."/>
            <person name="Poulsen M."/>
            <person name="Beemelmanns C."/>
        </authorList>
    </citation>
    <scope>NUCLEOTIDE SEQUENCE [LARGE SCALE GENOMIC DNA]</scope>
    <source>
        <strain evidence="3 4">RB20</strain>
    </source>
</reference>
<evidence type="ECO:0000259" key="1">
    <source>
        <dbReference type="Pfam" id="PF18007"/>
    </source>
</evidence>
<evidence type="ECO:0000259" key="2">
    <source>
        <dbReference type="Pfam" id="PF21043"/>
    </source>
</evidence>
<feature type="domain" description="Rv3651-like N-terminal" evidence="1">
    <location>
        <begin position="5"/>
        <end position="97"/>
    </location>
</feature>
<dbReference type="OrthoDB" id="4513437at2"/>
<feature type="domain" description="Rv3651-like C-terminal" evidence="2">
    <location>
        <begin position="227"/>
        <end position="311"/>
    </location>
</feature>
<evidence type="ECO:0000313" key="4">
    <source>
        <dbReference type="Proteomes" id="UP000438448"/>
    </source>
</evidence>
<dbReference type="Proteomes" id="UP000438448">
    <property type="component" value="Unassembled WGS sequence"/>
</dbReference>
<dbReference type="EMBL" id="WEGK01000007">
    <property type="protein sequence ID" value="MQY20556.1"/>
    <property type="molecule type" value="Genomic_DNA"/>
</dbReference>
<organism evidence="3 4">
    <name type="scientific">Nocardia macrotermitis</name>
    <dbReference type="NCBI Taxonomy" id="2585198"/>
    <lineage>
        <taxon>Bacteria</taxon>
        <taxon>Bacillati</taxon>
        <taxon>Actinomycetota</taxon>
        <taxon>Actinomycetes</taxon>
        <taxon>Mycobacteriales</taxon>
        <taxon>Nocardiaceae</taxon>
        <taxon>Nocardia</taxon>
    </lineage>
</organism>
<evidence type="ECO:0000313" key="3">
    <source>
        <dbReference type="EMBL" id="MQY20556.1"/>
    </source>
</evidence>
<dbReference type="Pfam" id="PF21043">
    <property type="entry name" value="Rv3651-like_C"/>
    <property type="match status" value="1"/>
</dbReference>
<comment type="caution">
    <text evidence="3">The sequence shown here is derived from an EMBL/GenBank/DDBJ whole genome shotgun (WGS) entry which is preliminary data.</text>
</comment>
<gene>
    <name evidence="3" type="ORF">NRB20_36620</name>
</gene>